<sequence>MAELEPDWQIQVWKYTYAEGGNDSEAILLHSPQEPEDKRHDILVLRQVNSDAENKVWVQEQASLLFKRARHLSTEPLMDDAHGVLVRDGHARAIPKEGKTAFTHTYCRGDRVWVERSLVPNYNIADDENKIPVVDLESFDQFLVPFDYISFVPQLVKRDDSGAEHHAVAVGPILNTFLGKRKAKTQIYFRWPVEAPDKVSYVWLNTKDKADLKEAKSFARIETHAEKQGAFRNQWQALTKKCAGLGLLFSDEIVHGPPHPLDSSSDSEEEELKTHWKLGTSVNCCNLIPCPAFNNPDTDLVASLIGGYQWMEHYHVQDEDTDECPRGAEHKGHCILRDNRTRCAYATDRVRHTCCKLRMNPLLPGPFGDPNDFTLPLWETTAGANHFIDASKNVRTRMQLEDRDEIPPEMECLRQQLREAAETAAAQQKGAGTEDVGITDAFHTNQAQASGSSN</sequence>
<keyword evidence="3" id="KW-1185">Reference proteome</keyword>
<protein>
    <submittedName>
        <fullName evidence="2">Uncharacterized protein</fullName>
    </submittedName>
</protein>
<dbReference type="AlphaFoldDB" id="A0A9P9JHI2"/>
<feature type="compositionally biased region" description="Low complexity" evidence="1">
    <location>
        <begin position="422"/>
        <end position="433"/>
    </location>
</feature>
<accession>A0A9P9JHI2</accession>
<feature type="compositionally biased region" description="Polar residues" evidence="1">
    <location>
        <begin position="442"/>
        <end position="454"/>
    </location>
</feature>
<evidence type="ECO:0000313" key="3">
    <source>
        <dbReference type="Proteomes" id="UP000717696"/>
    </source>
</evidence>
<name>A0A9P9JHI2_9HYPO</name>
<feature type="region of interest" description="Disordered" evidence="1">
    <location>
        <begin position="419"/>
        <end position="454"/>
    </location>
</feature>
<dbReference type="OrthoDB" id="5132218at2759"/>
<dbReference type="EMBL" id="JAGMUU010000003">
    <property type="protein sequence ID" value="KAH7158133.1"/>
    <property type="molecule type" value="Genomic_DNA"/>
</dbReference>
<reference evidence="2" key="1">
    <citation type="journal article" date="2021" name="Nat. Commun.">
        <title>Genetic determinants of endophytism in the Arabidopsis root mycobiome.</title>
        <authorList>
            <person name="Mesny F."/>
            <person name="Miyauchi S."/>
            <person name="Thiergart T."/>
            <person name="Pickel B."/>
            <person name="Atanasova L."/>
            <person name="Karlsson M."/>
            <person name="Huettel B."/>
            <person name="Barry K.W."/>
            <person name="Haridas S."/>
            <person name="Chen C."/>
            <person name="Bauer D."/>
            <person name="Andreopoulos W."/>
            <person name="Pangilinan J."/>
            <person name="LaButti K."/>
            <person name="Riley R."/>
            <person name="Lipzen A."/>
            <person name="Clum A."/>
            <person name="Drula E."/>
            <person name="Henrissat B."/>
            <person name="Kohler A."/>
            <person name="Grigoriev I.V."/>
            <person name="Martin F.M."/>
            <person name="Hacquard S."/>
        </authorList>
    </citation>
    <scope>NUCLEOTIDE SEQUENCE</scope>
    <source>
        <strain evidence="2">MPI-CAGE-AT-0021</strain>
    </source>
</reference>
<dbReference type="Proteomes" id="UP000717696">
    <property type="component" value="Unassembled WGS sequence"/>
</dbReference>
<gene>
    <name evidence="2" type="ORF">B0J13DRAFT_189412</name>
</gene>
<evidence type="ECO:0000313" key="2">
    <source>
        <dbReference type="EMBL" id="KAH7158133.1"/>
    </source>
</evidence>
<evidence type="ECO:0000256" key="1">
    <source>
        <dbReference type="SAM" id="MobiDB-lite"/>
    </source>
</evidence>
<organism evidence="2 3">
    <name type="scientific">Dactylonectria estremocensis</name>
    <dbReference type="NCBI Taxonomy" id="1079267"/>
    <lineage>
        <taxon>Eukaryota</taxon>
        <taxon>Fungi</taxon>
        <taxon>Dikarya</taxon>
        <taxon>Ascomycota</taxon>
        <taxon>Pezizomycotina</taxon>
        <taxon>Sordariomycetes</taxon>
        <taxon>Hypocreomycetidae</taxon>
        <taxon>Hypocreales</taxon>
        <taxon>Nectriaceae</taxon>
        <taxon>Dactylonectria</taxon>
    </lineage>
</organism>
<proteinExistence type="predicted"/>
<comment type="caution">
    <text evidence="2">The sequence shown here is derived from an EMBL/GenBank/DDBJ whole genome shotgun (WGS) entry which is preliminary data.</text>
</comment>